<reference evidence="2" key="1">
    <citation type="journal article" date="2020" name="Stud. Mycol.">
        <title>101 Dothideomycetes genomes: a test case for predicting lifestyles and emergence of pathogens.</title>
        <authorList>
            <person name="Haridas S."/>
            <person name="Albert R."/>
            <person name="Binder M."/>
            <person name="Bloem J."/>
            <person name="Labutti K."/>
            <person name="Salamov A."/>
            <person name="Andreopoulos B."/>
            <person name="Baker S."/>
            <person name="Barry K."/>
            <person name="Bills G."/>
            <person name="Bluhm B."/>
            <person name="Cannon C."/>
            <person name="Castanera R."/>
            <person name="Culley D."/>
            <person name="Daum C."/>
            <person name="Ezra D."/>
            <person name="Gonzalez J."/>
            <person name="Henrissat B."/>
            <person name="Kuo A."/>
            <person name="Liang C."/>
            <person name="Lipzen A."/>
            <person name="Lutzoni F."/>
            <person name="Magnuson J."/>
            <person name="Mondo S."/>
            <person name="Nolan M."/>
            <person name="Ohm R."/>
            <person name="Pangilinan J."/>
            <person name="Park H.-J."/>
            <person name="Ramirez L."/>
            <person name="Alfaro M."/>
            <person name="Sun H."/>
            <person name="Tritt A."/>
            <person name="Yoshinaga Y."/>
            <person name="Zwiers L.-H."/>
            <person name="Turgeon B."/>
            <person name="Goodwin S."/>
            <person name="Spatafora J."/>
            <person name="Crous P."/>
            <person name="Grigoriev I."/>
        </authorList>
    </citation>
    <scope>NUCLEOTIDE SEQUENCE</scope>
    <source>
        <strain evidence="2">CBS 473.64</strain>
    </source>
</reference>
<organism evidence="2 3">
    <name type="scientific">Massarina eburnea CBS 473.64</name>
    <dbReference type="NCBI Taxonomy" id="1395130"/>
    <lineage>
        <taxon>Eukaryota</taxon>
        <taxon>Fungi</taxon>
        <taxon>Dikarya</taxon>
        <taxon>Ascomycota</taxon>
        <taxon>Pezizomycotina</taxon>
        <taxon>Dothideomycetes</taxon>
        <taxon>Pleosporomycetidae</taxon>
        <taxon>Pleosporales</taxon>
        <taxon>Massarineae</taxon>
        <taxon>Massarinaceae</taxon>
        <taxon>Massarina</taxon>
    </lineage>
</organism>
<accession>A0A6A6RGB2</accession>
<sequence>MPPGGAPRRRREPRQTILFQSRHPDTSGRCASALQTGPSTRCRPLPRTVLCTCTCTYGAARAALAGAWLTCSPPSTLFNLSGPRQGREGLSVLWRFGVLGDIEPINS</sequence>
<dbReference type="EMBL" id="MU006999">
    <property type="protein sequence ID" value="KAF2634013.1"/>
    <property type="molecule type" value="Genomic_DNA"/>
</dbReference>
<evidence type="ECO:0000313" key="2">
    <source>
        <dbReference type="EMBL" id="KAF2634013.1"/>
    </source>
</evidence>
<feature type="region of interest" description="Disordered" evidence="1">
    <location>
        <begin position="1"/>
        <end position="36"/>
    </location>
</feature>
<proteinExistence type="predicted"/>
<dbReference type="AlphaFoldDB" id="A0A6A6RGB2"/>
<gene>
    <name evidence="2" type="ORF">P280DRAFT_474953</name>
</gene>
<evidence type="ECO:0000256" key="1">
    <source>
        <dbReference type="SAM" id="MobiDB-lite"/>
    </source>
</evidence>
<name>A0A6A6RGB2_9PLEO</name>
<protein>
    <submittedName>
        <fullName evidence="2">Uncharacterized protein</fullName>
    </submittedName>
</protein>
<evidence type="ECO:0000313" key="3">
    <source>
        <dbReference type="Proteomes" id="UP000799753"/>
    </source>
</evidence>
<keyword evidence="3" id="KW-1185">Reference proteome</keyword>
<dbReference type="Proteomes" id="UP000799753">
    <property type="component" value="Unassembled WGS sequence"/>
</dbReference>